<reference evidence="11 12" key="1">
    <citation type="submission" date="2015-12" db="EMBL/GenBank/DDBJ databases">
        <title>The genome of Folsomia candida.</title>
        <authorList>
            <person name="Faddeeva A."/>
            <person name="Derks M.F."/>
            <person name="Anvar Y."/>
            <person name="Smit S."/>
            <person name="Van Straalen N."/>
            <person name="Roelofs D."/>
        </authorList>
    </citation>
    <scope>NUCLEOTIDE SEQUENCE [LARGE SCALE GENOMIC DNA]</scope>
    <source>
        <strain evidence="11 12">VU population</strain>
        <tissue evidence="11">Whole body</tissue>
    </source>
</reference>
<feature type="domain" description="C2H2-type" evidence="10">
    <location>
        <begin position="157"/>
        <end position="184"/>
    </location>
</feature>
<evidence type="ECO:0000256" key="8">
    <source>
        <dbReference type="ARBA" id="ARBA00023242"/>
    </source>
</evidence>
<evidence type="ECO:0000256" key="2">
    <source>
        <dbReference type="ARBA" id="ARBA00022723"/>
    </source>
</evidence>
<evidence type="ECO:0000256" key="9">
    <source>
        <dbReference type="PROSITE-ProRule" id="PRU00042"/>
    </source>
</evidence>
<feature type="domain" description="C2H2-type" evidence="10">
    <location>
        <begin position="9"/>
        <end position="36"/>
    </location>
</feature>
<evidence type="ECO:0000256" key="7">
    <source>
        <dbReference type="ARBA" id="ARBA00023163"/>
    </source>
</evidence>
<evidence type="ECO:0000256" key="6">
    <source>
        <dbReference type="ARBA" id="ARBA00023015"/>
    </source>
</evidence>
<comment type="subcellular location">
    <subcellularLocation>
        <location evidence="1">Nucleus</location>
    </subcellularLocation>
</comment>
<dbReference type="OMA" id="ETAYRCE"/>
<comment type="caution">
    <text evidence="11">The sequence shown here is derived from an EMBL/GenBank/DDBJ whole genome shotgun (WGS) entry which is preliminary data.</text>
</comment>
<dbReference type="PANTHER" id="PTHR47772:SF13">
    <property type="entry name" value="GASTRULA ZINC FINGER PROTEIN XLCGF49.1-LIKE-RELATED"/>
    <property type="match status" value="1"/>
</dbReference>
<keyword evidence="3" id="KW-0677">Repeat</keyword>
<dbReference type="Gene3D" id="3.30.160.60">
    <property type="entry name" value="Classic Zinc Finger"/>
    <property type="match status" value="6"/>
</dbReference>
<evidence type="ECO:0000256" key="5">
    <source>
        <dbReference type="ARBA" id="ARBA00022833"/>
    </source>
</evidence>
<feature type="domain" description="C2H2-type" evidence="10">
    <location>
        <begin position="66"/>
        <end position="94"/>
    </location>
</feature>
<feature type="domain" description="C2H2-type" evidence="10">
    <location>
        <begin position="129"/>
        <end position="156"/>
    </location>
</feature>
<keyword evidence="2" id="KW-0479">Metal-binding</keyword>
<dbReference type="OrthoDB" id="8895262at2759"/>
<gene>
    <name evidence="11" type="ORF">Fcan01_17531</name>
</gene>
<feature type="domain" description="C2H2-type" evidence="10">
    <location>
        <begin position="97"/>
        <end position="126"/>
    </location>
</feature>
<dbReference type="InterPro" id="IPR036236">
    <property type="entry name" value="Znf_C2H2_sf"/>
</dbReference>
<keyword evidence="6" id="KW-0805">Transcription regulation</keyword>
<dbReference type="PANTHER" id="PTHR47772">
    <property type="entry name" value="ZINC FINGER PROTEIN 200"/>
    <property type="match status" value="1"/>
</dbReference>
<dbReference type="GO" id="GO:0008270">
    <property type="term" value="F:zinc ion binding"/>
    <property type="evidence" value="ECO:0007669"/>
    <property type="project" value="UniProtKB-KW"/>
</dbReference>
<keyword evidence="7" id="KW-0804">Transcription</keyword>
<feature type="domain" description="C2H2-type" evidence="10">
    <location>
        <begin position="188"/>
        <end position="216"/>
    </location>
</feature>
<proteinExistence type="predicted"/>
<dbReference type="PROSITE" id="PS50157">
    <property type="entry name" value="ZINC_FINGER_C2H2_2"/>
    <property type="match status" value="9"/>
</dbReference>
<dbReference type="AlphaFoldDB" id="A0A226DPZ4"/>
<dbReference type="Pfam" id="PF13894">
    <property type="entry name" value="zf-C2H2_4"/>
    <property type="match status" value="1"/>
</dbReference>
<dbReference type="Proteomes" id="UP000198287">
    <property type="component" value="Unassembled WGS sequence"/>
</dbReference>
<dbReference type="SUPFAM" id="SSF57667">
    <property type="entry name" value="beta-beta-alpha zinc fingers"/>
    <property type="match status" value="5"/>
</dbReference>
<dbReference type="GO" id="GO:0005634">
    <property type="term" value="C:nucleus"/>
    <property type="evidence" value="ECO:0007669"/>
    <property type="project" value="UniProtKB-SubCell"/>
</dbReference>
<dbReference type="EMBL" id="LNIX01000013">
    <property type="protein sequence ID" value="OXA47582.1"/>
    <property type="molecule type" value="Genomic_DNA"/>
</dbReference>
<keyword evidence="5" id="KW-0862">Zinc</keyword>
<evidence type="ECO:0000256" key="4">
    <source>
        <dbReference type="ARBA" id="ARBA00022771"/>
    </source>
</evidence>
<feature type="domain" description="C2H2-type" evidence="10">
    <location>
        <begin position="275"/>
        <end position="300"/>
    </location>
</feature>
<protein>
    <submittedName>
        <fullName evidence="11">Zinc finger protein 26</fullName>
    </submittedName>
</protein>
<evidence type="ECO:0000313" key="12">
    <source>
        <dbReference type="Proteomes" id="UP000198287"/>
    </source>
</evidence>
<dbReference type="FunFam" id="3.30.160.60:FF:000110">
    <property type="entry name" value="Zinc finger protein-like"/>
    <property type="match status" value="1"/>
</dbReference>
<accession>A0A226DPZ4</accession>
<sequence length="305" mass="35478">MDLKPGYKWECPKCSKMFKTCHNLTRHMVTHDPDAKVKCEVCGIICKNKVVLSCHKWKLHSNRKRPSCNTCHRVFSSFTALRLHADTVHSTEARPRLRCTVPFCEKTYLNKGDLASHLRTGHGENSVRFRCTLCGKEFKMRGGLDRHILTHTMEKPHNCSTCGRSFAHSGSMKCHEKTHLEKSTRDRSKCHICPQTFLNRSGLHRHVRFVHENQRNYPCPFCDQRFSTSSRLKRHVEAKHATNKDPIYACDKCEYKSYSKHNLAIHRTRHNAARHGCYFCGKKFLTFSQLVDHGRVHTLEILKHL</sequence>
<feature type="domain" description="C2H2-type" evidence="10">
    <location>
        <begin position="217"/>
        <end position="245"/>
    </location>
</feature>
<feature type="domain" description="C2H2-type" evidence="10">
    <location>
        <begin position="248"/>
        <end position="275"/>
    </location>
</feature>
<keyword evidence="12" id="KW-1185">Reference proteome</keyword>
<evidence type="ECO:0000256" key="3">
    <source>
        <dbReference type="ARBA" id="ARBA00022737"/>
    </source>
</evidence>
<name>A0A226DPZ4_FOLCA</name>
<keyword evidence="8" id="KW-0539">Nucleus</keyword>
<organism evidence="11 12">
    <name type="scientific">Folsomia candida</name>
    <name type="common">Springtail</name>
    <dbReference type="NCBI Taxonomy" id="158441"/>
    <lineage>
        <taxon>Eukaryota</taxon>
        <taxon>Metazoa</taxon>
        <taxon>Ecdysozoa</taxon>
        <taxon>Arthropoda</taxon>
        <taxon>Hexapoda</taxon>
        <taxon>Collembola</taxon>
        <taxon>Entomobryomorpha</taxon>
        <taxon>Isotomoidea</taxon>
        <taxon>Isotomidae</taxon>
        <taxon>Proisotominae</taxon>
        <taxon>Folsomia</taxon>
    </lineage>
</organism>
<keyword evidence="4 9" id="KW-0863">Zinc-finger</keyword>
<dbReference type="STRING" id="158441.A0A226DPZ4"/>
<evidence type="ECO:0000256" key="1">
    <source>
        <dbReference type="ARBA" id="ARBA00004123"/>
    </source>
</evidence>
<dbReference type="SMART" id="SM00355">
    <property type="entry name" value="ZnF_C2H2"/>
    <property type="match status" value="10"/>
</dbReference>
<dbReference type="Pfam" id="PF00096">
    <property type="entry name" value="zf-C2H2"/>
    <property type="match status" value="2"/>
</dbReference>
<dbReference type="InterPro" id="IPR013087">
    <property type="entry name" value="Znf_C2H2_type"/>
</dbReference>
<dbReference type="PROSITE" id="PS00028">
    <property type="entry name" value="ZINC_FINGER_C2H2_1"/>
    <property type="match status" value="8"/>
</dbReference>
<evidence type="ECO:0000313" key="11">
    <source>
        <dbReference type="EMBL" id="OXA47582.1"/>
    </source>
</evidence>
<evidence type="ECO:0000259" key="10">
    <source>
        <dbReference type="PROSITE" id="PS50157"/>
    </source>
</evidence>
<dbReference type="InterPro" id="IPR050636">
    <property type="entry name" value="C2H2-ZF_domain-containing"/>
</dbReference>